<gene>
    <name evidence="1" type="ORF">OG549_22765</name>
</gene>
<dbReference type="AlphaFoldDB" id="A0AAU2V7W6"/>
<reference evidence="1" key="1">
    <citation type="submission" date="2022-10" db="EMBL/GenBank/DDBJ databases">
        <title>The complete genomes of actinobacterial strains from the NBC collection.</title>
        <authorList>
            <person name="Joergensen T.S."/>
            <person name="Alvarez Arevalo M."/>
            <person name="Sterndorff E.B."/>
            <person name="Faurdal D."/>
            <person name="Vuksanovic O."/>
            <person name="Mourched A.-S."/>
            <person name="Charusanti P."/>
            <person name="Shaw S."/>
            <person name="Blin K."/>
            <person name="Weber T."/>
        </authorList>
    </citation>
    <scope>NUCLEOTIDE SEQUENCE</scope>
    <source>
        <strain evidence="1">NBC_00003</strain>
    </source>
</reference>
<proteinExistence type="predicted"/>
<dbReference type="EMBL" id="CP108318">
    <property type="protein sequence ID" value="WTW63249.1"/>
    <property type="molecule type" value="Genomic_DNA"/>
</dbReference>
<name>A0AAU2V7W6_9ACTN</name>
<accession>A0AAU2V7W6</accession>
<dbReference type="InterPro" id="IPR014729">
    <property type="entry name" value="Rossmann-like_a/b/a_fold"/>
</dbReference>
<dbReference type="SUPFAM" id="SSF52402">
    <property type="entry name" value="Adenine nucleotide alpha hydrolases-like"/>
    <property type="match status" value="1"/>
</dbReference>
<dbReference type="Gene3D" id="3.40.50.620">
    <property type="entry name" value="HUPs"/>
    <property type="match status" value="1"/>
</dbReference>
<organism evidence="1">
    <name type="scientific">Streptomyces sp. NBC_00003</name>
    <dbReference type="NCBI Taxonomy" id="2903608"/>
    <lineage>
        <taxon>Bacteria</taxon>
        <taxon>Bacillati</taxon>
        <taxon>Actinomycetota</taxon>
        <taxon>Actinomycetes</taxon>
        <taxon>Kitasatosporales</taxon>
        <taxon>Streptomycetaceae</taxon>
        <taxon>Streptomyces</taxon>
    </lineage>
</organism>
<sequence length="262" mass="29098">MKAFSYGGGVQSTAALVLAAQREIPYTTFLFANTGDDSEDPRTLDYVRHIAARYAASHRLDLRILDRRKRSGEIETLYGRLMRPGSRSLPIPIRMSNGAPGTRSCTADFKIKVTGKQLRRWGATANRPASVGIGISLDEIQRANRRRSEPHEEIAYPLLDLGLRRVDCMKIIADAGLPVPPKSSCWFCPLKSLGGWAELSRDRPQLFEKAATLESVLITRRQHLGKDPVYLTRTGRPLQDAITSAQDTLPFDPGCDSGWCMT</sequence>
<evidence type="ECO:0000313" key="1">
    <source>
        <dbReference type="EMBL" id="WTW63249.1"/>
    </source>
</evidence>
<protein>
    <submittedName>
        <fullName evidence="1">Phosphoadenosine phosphosulfate reductase</fullName>
    </submittedName>
</protein>